<evidence type="ECO:0000313" key="2">
    <source>
        <dbReference type="Proteomes" id="UP000446786"/>
    </source>
</evidence>
<dbReference type="AlphaFoldDB" id="A0A845AT46"/>
<protein>
    <recommendedName>
        <fullName evidence="3">DUF885 domain-containing protein</fullName>
    </recommendedName>
</protein>
<evidence type="ECO:0000313" key="1">
    <source>
        <dbReference type="EMBL" id="MXP32669.1"/>
    </source>
</evidence>
<keyword evidence="2" id="KW-1185">Reference proteome</keyword>
<sequence length="409" mass="45951">MPDSMDRIAQEYLLLQMTIGEKEPGYIDAYFGPDPIAEQAKAEAEGQSLPLLEARVAALKARASEFADDGVKGDSMEERRARFMVAQLTAARTRLRMLRGETLSFVEEAKGLFGVDVELIDLATLDPVLAEVDQLVPGEGPLWQRLDNFYSRFNIPTDKLQPVMDAAIAECKRRTFEHIEMPDNESFTLAFVTEKPWSGYNYYQGNYRSKIEINTDLPIRLNRAVDLGCHEGYPGHHAYNALLEKNLGVDRGWLEFSVYPLYSPQSLIAEGSANYGIELAFPGNEQLVFEKEVLAPLAGLPTDQLETYARLRKATRALGPARYTITSQYLGGEIEAEEAKELLQKYQLVSPERAAQSLKFTDTYRSYVINYGLGRDMVRASIEKAGPSQDARWDRMEKLLSEPTLPGDL</sequence>
<evidence type="ECO:0008006" key="3">
    <source>
        <dbReference type="Google" id="ProtNLM"/>
    </source>
</evidence>
<dbReference type="OrthoDB" id="140419at2"/>
<comment type="caution">
    <text evidence="1">The sequence shown here is derived from an EMBL/GenBank/DDBJ whole genome shotgun (WGS) entry which is preliminary data.</text>
</comment>
<dbReference type="Proteomes" id="UP000446786">
    <property type="component" value="Unassembled WGS sequence"/>
</dbReference>
<name>A0A845AT46_9SPHN</name>
<reference evidence="1 2" key="1">
    <citation type="submission" date="2019-12" db="EMBL/GenBank/DDBJ databases">
        <title>Genomic-based taxomic classification of the family Erythrobacteraceae.</title>
        <authorList>
            <person name="Xu L."/>
        </authorList>
    </citation>
    <scope>NUCLEOTIDE SEQUENCE [LARGE SCALE GENOMIC DNA]</scope>
    <source>
        <strain evidence="1 2">JCM 16677</strain>
    </source>
</reference>
<organism evidence="1 2">
    <name type="scientific">Parerythrobacter jejuensis</name>
    <dbReference type="NCBI Taxonomy" id="795812"/>
    <lineage>
        <taxon>Bacteria</taxon>
        <taxon>Pseudomonadati</taxon>
        <taxon>Pseudomonadota</taxon>
        <taxon>Alphaproteobacteria</taxon>
        <taxon>Sphingomonadales</taxon>
        <taxon>Erythrobacteraceae</taxon>
        <taxon>Parerythrobacter</taxon>
    </lineage>
</organism>
<accession>A0A845AT46</accession>
<dbReference type="EMBL" id="WTYE01000001">
    <property type="protein sequence ID" value="MXP32669.1"/>
    <property type="molecule type" value="Genomic_DNA"/>
</dbReference>
<gene>
    <name evidence="1" type="ORF">GRI94_12640</name>
</gene>
<proteinExistence type="predicted"/>